<dbReference type="SMART" id="SM00347">
    <property type="entry name" value="HTH_MARR"/>
    <property type="match status" value="1"/>
</dbReference>
<dbReference type="GO" id="GO:0006950">
    <property type="term" value="P:response to stress"/>
    <property type="evidence" value="ECO:0007669"/>
    <property type="project" value="TreeGrafter"/>
</dbReference>
<keyword evidence="2" id="KW-0805">Transcription regulation</keyword>
<protein>
    <submittedName>
        <fullName evidence="6">MarR family transcriptional regulator</fullName>
    </submittedName>
</protein>
<name>A0A3D9HGM7_9PROT</name>
<dbReference type="InterPro" id="IPR036388">
    <property type="entry name" value="WH-like_DNA-bd_sf"/>
</dbReference>
<proteinExistence type="predicted"/>
<comment type="subcellular location">
    <subcellularLocation>
        <location evidence="1">Cytoplasm</location>
    </subcellularLocation>
</comment>
<dbReference type="PROSITE" id="PS01117">
    <property type="entry name" value="HTH_MARR_1"/>
    <property type="match status" value="1"/>
</dbReference>
<keyword evidence="3" id="KW-0238">DNA-binding</keyword>
<dbReference type="OrthoDB" id="5522755at2"/>
<dbReference type="Pfam" id="PF12802">
    <property type="entry name" value="MarR_2"/>
    <property type="match status" value="1"/>
</dbReference>
<keyword evidence="7" id="KW-1185">Reference proteome</keyword>
<gene>
    <name evidence="6" type="ORF">DFP90_107124</name>
</gene>
<evidence type="ECO:0000259" key="5">
    <source>
        <dbReference type="PROSITE" id="PS50995"/>
    </source>
</evidence>
<organism evidence="6 7">
    <name type="scientific">Aestuariispira insulae</name>
    <dbReference type="NCBI Taxonomy" id="1461337"/>
    <lineage>
        <taxon>Bacteria</taxon>
        <taxon>Pseudomonadati</taxon>
        <taxon>Pseudomonadota</taxon>
        <taxon>Alphaproteobacteria</taxon>
        <taxon>Rhodospirillales</taxon>
        <taxon>Kiloniellaceae</taxon>
        <taxon>Aestuariispira</taxon>
    </lineage>
</organism>
<dbReference type="GO" id="GO:0005737">
    <property type="term" value="C:cytoplasm"/>
    <property type="evidence" value="ECO:0007669"/>
    <property type="project" value="UniProtKB-SubCell"/>
</dbReference>
<keyword evidence="4" id="KW-0804">Transcription</keyword>
<feature type="domain" description="HTH marR-type" evidence="5">
    <location>
        <begin position="13"/>
        <end position="140"/>
    </location>
</feature>
<dbReference type="GO" id="GO:0003700">
    <property type="term" value="F:DNA-binding transcription factor activity"/>
    <property type="evidence" value="ECO:0007669"/>
    <property type="project" value="InterPro"/>
</dbReference>
<evidence type="ECO:0000256" key="3">
    <source>
        <dbReference type="ARBA" id="ARBA00023125"/>
    </source>
</evidence>
<accession>A0A3D9HGM7</accession>
<evidence type="ECO:0000256" key="4">
    <source>
        <dbReference type="ARBA" id="ARBA00023163"/>
    </source>
</evidence>
<dbReference type="InterPro" id="IPR039422">
    <property type="entry name" value="MarR/SlyA-like"/>
</dbReference>
<evidence type="ECO:0000256" key="1">
    <source>
        <dbReference type="ARBA" id="ARBA00004496"/>
    </source>
</evidence>
<dbReference type="InterPro" id="IPR036390">
    <property type="entry name" value="WH_DNA-bd_sf"/>
</dbReference>
<dbReference type="RefSeq" id="WP_147301038.1">
    <property type="nucleotide sequence ID" value="NZ_QRDW01000007.1"/>
</dbReference>
<reference evidence="6 7" key="1">
    <citation type="submission" date="2018-07" db="EMBL/GenBank/DDBJ databases">
        <title>Genomic Encyclopedia of Type Strains, Phase III (KMG-III): the genomes of soil and plant-associated and newly described type strains.</title>
        <authorList>
            <person name="Whitman W."/>
        </authorList>
    </citation>
    <scope>NUCLEOTIDE SEQUENCE [LARGE SCALE GENOMIC DNA]</scope>
    <source>
        <strain evidence="6 7">CECT 8488</strain>
    </source>
</reference>
<sequence>MTRYYFVMTTETDSRLAALLYRLVGLVRSREQATILNPVQWEALRYLHWANRFSASPKGATEYLGSTKGTVSQTLIALEKKGLIEKRQDAEDKRKIHLVLTPAGQELLTQDPQALLEEDLKSLPEDQRRLMEEAMENLLRVGLQRSGGKRFGFCRSCRHFREDAEEGAPYFCSLLGEPLAQMDADRICLEHDAA</sequence>
<dbReference type="EMBL" id="QRDW01000007">
    <property type="protein sequence ID" value="RED48620.1"/>
    <property type="molecule type" value="Genomic_DNA"/>
</dbReference>
<dbReference type="AlphaFoldDB" id="A0A3D9HGM7"/>
<dbReference type="Gene3D" id="1.10.10.10">
    <property type="entry name" value="Winged helix-like DNA-binding domain superfamily/Winged helix DNA-binding domain"/>
    <property type="match status" value="1"/>
</dbReference>
<dbReference type="SUPFAM" id="SSF46785">
    <property type="entry name" value="Winged helix' DNA-binding domain"/>
    <property type="match status" value="1"/>
</dbReference>
<evidence type="ECO:0000313" key="7">
    <source>
        <dbReference type="Proteomes" id="UP000256845"/>
    </source>
</evidence>
<dbReference type="InterPro" id="IPR023187">
    <property type="entry name" value="Tscrpt_reg_MarR-type_CS"/>
</dbReference>
<dbReference type="PANTHER" id="PTHR33164">
    <property type="entry name" value="TRANSCRIPTIONAL REGULATOR, MARR FAMILY"/>
    <property type="match status" value="1"/>
</dbReference>
<dbReference type="GO" id="GO:0003677">
    <property type="term" value="F:DNA binding"/>
    <property type="evidence" value="ECO:0007669"/>
    <property type="project" value="UniProtKB-KW"/>
</dbReference>
<comment type="caution">
    <text evidence="6">The sequence shown here is derived from an EMBL/GenBank/DDBJ whole genome shotgun (WGS) entry which is preliminary data.</text>
</comment>
<dbReference type="PANTHER" id="PTHR33164:SF5">
    <property type="entry name" value="ORGANIC HYDROPEROXIDE RESISTANCE TRANSCRIPTIONAL REGULATOR"/>
    <property type="match status" value="1"/>
</dbReference>
<dbReference type="InterPro" id="IPR000835">
    <property type="entry name" value="HTH_MarR-typ"/>
</dbReference>
<evidence type="ECO:0000313" key="6">
    <source>
        <dbReference type="EMBL" id="RED48620.1"/>
    </source>
</evidence>
<evidence type="ECO:0000256" key="2">
    <source>
        <dbReference type="ARBA" id="ARBA00023015"/>
    </source>
</evidence>
<dbReference type="PROSITE" id="PS50995">
    <property type="entry name" value="HTH_MARR_2"/>
    <property type="match status" value="1"/>
</dbReference>
<dbReference type="Proteomes" id="UP000256845">
    <property type="component" value="Unassembled WGS sequence"/>
</dbReference>